<evidence type="ECO:0000256" key="5">
    <source>
        <dbReference type="ARBA" id="ARBA00022801"/>
    </source>
</evidence>
<keyword evidence="5" id="KW-0378">Hydrolase</keyword>
<dbReference type="PROSITE" id="PS00854">
    <property type="entry name" value="PROTEASOME_BETA_1"/>
    <property type="match status" value="1"/>
</dbReference>
<dbReference type="AlphaFoldDB" id="A0A7R8ZA05"/>
<dbReference type="InterPro" id="IPR016050">
    <property type="entry name" value="Proteasome_bsu_CS"/>
</dbReference>
<comment type="subunit">
    <text evidence="10">The 26S proteasome consists of a 20S proteasome core and two 19S regulatory subunits. The 20S proteasome core is composed of 28 subunits that are arranged in four stacked rings, resulting in a barrel-shaped structure. The two end rings are each formed by seven alpha subunits, and the two central rings are each formed by seven beta subunits. The catalytic chamber with the active sites is on the inside of the barrel.</text>
</comment>
<evidence type="ECO:0000256" key="1">
    <source>
        <dbReference type="ARBA" id="ARBA00001198"/>
    </source>
</evidence>
<protein>
    <recommendedName>
        <fullName evidence="12">Proteasome subunit beta</fullName>
    </recommendedName>
</protein>
<reference evidence="13" key="1">
    <citation type="submission" date="2020-11" db="EMBL/GenBank/DDBJ databases">
        <authorList>
            <person name="Tran Van P."/>
        </authorList>
    </citation>
    <scope>NUCLEOTIDE SEQUENCE</scope>
</reference>
<dbReference type="GO" id="GO:0051603">
    <property type="term" value="P:proteolysis involved in protein catabolic process"/>
    <property type="evidence" value="ECO:0007669"/>
    <property type="project" value="InterPro"/>
</dbReference>
<evidence type="ECO:0000256" key="9">
    <source>
        <dbReference type="ARBA" id="ARBA00024953"/>
    </source>
</evidence>
<comment type="subunit">
    <text evidence="12">Component of the proteasome complex.</text>
</comment>
<sequence length="285" mass="30825">MASLGIEDYRIQNFHGATMNPDWLTAEHSTGTSIMAVEFDEGVVLGADSRTTTGAYIANRVTDKLTKVTDSIYCCRSGSAADTQAIADIVSYHLDFHQIELGEPPLVETAASVFRELCYSYRDSLTAGIIVAGWDKRKGGQVYTVPIGGMCVRQPISIGGSGSTYVYGYVDAKFKKGMNKKECLEFVTTISLLYLQSCQPLEHSCLLVPPLNPCLHLGEFSDECTHTVSITCVVNPTTCKDDTALALAMSRDGSSGGVVRLASITEKGVERHVVLGDQLPKFFEG</sequence>
<dbReference type="PANTHER" id="PTHR32194">
    <property type="entry name" value="METALLOPROTEASE TLDD"/>
    <property type="match status" value="1"/>
</dbReference>
<keyword evidence="7" id="KW-0865">Zymogen</keyword>
<keyword evidence="2 12" id="KW-0963">Cytoplasm</keyword>
<comment type="function">
    <text evidence="12">Component of the proteasome, a multicatalytic proteinase complex which is characterized by its ability to cleave peptides with Arg, Phe, Tyr, Leu, and Glu adjacent to the leaving group at neutral or slightly basic pH. The proteasome has an ATP-dependent proteolytic activity.</text>
</comment>
<feature type="active site" description="Nucleophile" evidence="11">
    <location>
        <position position="32"/>
    </location>
</feature>
<dbReference type="InterPro" id="IPR023333">
    <property type="entry name" value="Proteasome_suB-type"/>
</dbReference>
<comment type="subcellular location">
    <subcellularLocation>
        <location evidence="12">Cytoplasm</location>
    </subcellularLocation>
    <subcellularLocation>
        <location evidence="12">Nucleus</location>
    </subcellularLocation>
</comment>
<organism evidence="13">
    <name type="scientific">Timema douglasi</name>
    <name type="common">Walking stick</name>
    <dbReference type="NCBI Taxonomy" id="61478"/>
    <lineage>
        <taxon>Eukaryota</taxon>
        <taxon>Metazoa</taxon>
        <taxon>Ecdysozoa</taxon>
        <taxon>Arthropoda</taxon>
        <taxon>Hexapoda</taxon>
        <taxon>Insecta</taxon>
        <taxon>Pterygota</taxon>
        <taxon>Neoptera</taxon>
        <taxon>Polyneoptera</taxon>
        <taxon>Phasmatodea</taxon>
        <taxon>Timematodea</taxon>
        <taxon>Timematoidea</taxon>
        <taxon>Timematidae</taxon>
        <taxon>Timema</taxon>
    </lineage>
</organism>
<keyword evidence="3" id="KW-0645">Protease</keyword>
<dbReference type="PRINTS" id="PR00141">
    <property type="entry name" value="PROTEASOME"/>
</dbReference>
<dbReference type="FunFam" id="3.60.20.10:FF:000010">
    <property type="entry name" value="Proteasome subunit beta type-1"/>
    <property type="match status" value="1"/>
</dbReference>
<dbReference type="GO" id="GO:0005634">
    <property type="term" value="C:nucleus"/>
    <property type="evidence" value="ECO:0007669"/>
    <property type="project" value="UniProtKB-SubCell"/>
</dbReference>
<comment type="function">
    <text evidence="9">Non-catalytic component of the proteasome, a multicatalytic proteinase complex which is characterized by its ability to cleave peptides with Arg, Phe, Tyr, Leu, and Glu adjacent to the leaving group at neutral or slightly basic pH. The proteasome has an ATP-dependent proteolytic activity.</text>
</comment>
<keyword evidence="8 12" id="KW-0539">Nucleus</keyword>
<evidence type="ECO:0000256" key="12">
    <source>
        <dbReference type="RuleBase" id="RU004203"/>
    </source>
</evidence>
<evidence type="ECO:0000256" key="4">
    <source>
        <dbReference type="ARBA" id="ARBA00022698"/>
    </source>
</evidence>
<dbReference type="EMBL" id="OA566505">
    <property type="protein sequence ID" value="CAD7199011.1"/>
    <property type="molecule type" value="Genomic_DNA"/>
</dbReference>
<evidence type="ECO:0000256" key="7">
    <source>
        <dbReference type="ARBA" id="ARBA00023145"/>
    </source>
</evidence>
<dbReference type="InterPro" id="IPR000243">
    <property type="entry name" value="Pept_T1A_subB"/>
</dbReference>
<dbReference type="InterPro" id="IPR029055">
    <property type="entry name" value="Ntn_hydrolases_N"/>
</dbReference>
<keyword evidence="6 12" id="KW-0647">Proteasome</keyword>
<dbReference type="Pfam" id="PF00227">
    <property type="entry name" value="Proteasome"/>
    <property type="match status" value="1"/>
</dbReference>
<evidence type="ECO:0000256" key="2">
    <source>
        <dbReference type="ARBA" id="ARBA00022490"/>
    </source>
</evidence>
<dbReference type="GO" id="GO:0019774">
    <property type="term" value="C:proteasome core complex, beta-subunit complex"/>
    <property type="evidence" value="ECO:0007669"/>
    <property type="project" value="UniProtKB-ARBA"/>
</dbReference>
<dbReference type="CDD" id="cd03762">
    <property type="entry name" value="proteasome_beta_type_6"/>
    <property type="match status" value="1"/>
</dbReference>
<dbReference type="SUPFAM" id="SSF56235">
    <property type="entry name" value="N-terminal nucleophile aminohydrolases (Ntn hydrolases)"/>
    <property type="match status" value="1"/>
</dbReference>
<dbReference type="InterPro" id="IPR001353">
    <property type="entry name" value="Proteasome_sua/b"/>
</dbReference>
<keyword evidence="4" id="KW-0888">Threonine protease</keyword>
<evidence type="ECO:0000313" key="13">
    <source>
        <dbReference type="EMBL" id="CAD7199011.1"/>
    </source>
</evidence>
<comment type="catalytic activity">
    <reaction evidence="1">
        <text>Cleavage of peptide bonds with very broad specificity.</text>
        <dbReference type="EC" id="3.4.25.1"/>
    </reaction>
</comment>
<proteinExistence type="inferred from homology"/>
<dbReference type="PANTHER" id="PTHR32194:SF0">
    <property type="entry name" value="ATP-DEPENDENT PROTEASE SUBUNIT HSLV"/>
    <property type="match status" value="1"/>
</dbReference>
<gene>
    <name evidence="13" type="ORF">TDIB3V08_LOCUS5284</name>
</gene>
<evidence type="ECO:0000256" key="3">
    <source>
        <dbReference type="ARBA" id="ARBA00022670"/>
    </source>
</evidence>
<dbReference type="GO" id="GO:0005737">
    <property type="term" value="C:cytoplasm"/>
    <property type="evidence" value="ECO:0007669"/>
    <property type="project" value="UniProtKB-SubCell"/>
</dbReference>
<evidence type="ECO:0000256" key="8">
    <source>
        <dbReference type="ARBA" id="ARBA00023242"/>
    </source>
</evidence>
<accession>A0A7R8ZA05</accession>
<dbReference type="PROSITE" id="PS51476">
    <property type="entry name" value="PROTEASOME_BETA_2"/>
    <property type="match status" value="1"/>
</dbReference>
<evidence type="ECO:0000256" key="11">
    <source>
        <dbReference type="PIRSR" id="PIRSR600243-1"/>
    </source>
</evidence>
<dbReference type="GO" id="GO:0004298">
    <property type="term" value="F:threonine-type endopeptidase activity"/>
    <property type="evidence" value="ECO:0007669"/>
    <property type="project" value="UniProtKB-KW"/>
</dbReference>
<comment type="similarity">
    <text evidence="12">Belongs to the peptidase T1B family.</text>
</comment>
<name>A0A7R8ZA05_TIMDO</name>
<evidence type="ECO:0000256" key="10">
    <source>
        <dbReference type="ARBA" id="ARBA00026071"/>
    </source>
</evidence>
<dbReference type="Gene3D" id="3.60.20.10">
    <property type="entry name" value="Glutamine Phosphoribosylpyrophosphate, subunit 1, domain 1"/>
    <property type="match status" value="1"/>
</dbReference>
<evidence type="ECO:0000256" key="6">
    <source>
        <dbReference type="ARBA" id="ARBA00022942"/>
    </source>
</evidence>